<dbReference type="CDD" id="cd06587">
    <property type="entry name" value="VOC"/>
    <property type="match status" value="1"/>
</dbReference>
<evidence type="ECO:0000259" key="1">
    <source>
        <dbReference type="PROSITE" id="PS51819"/>
    </source>
</evidence>
<name>A0A382AV46_9ZZZZ</name>
<dbReference type="InterPro" id="IPR037523">
    <property type="entry name" value="VOC_core"/>
</dbReference>
<dbReference type="InterPro" id="IPR004360">
    <property type="entry name" value="Glyas_Fos-R_dOase_dom"/>
</dbReference>
<dbReference type="InterPro" id="IPR029068">
    <property type="entry name" value="Glyas_Bleomycin-R_OHBP_Dase"/>
</dbReference>
<gene>
    <name evidence="2" type="ORF">METZ01_LOCUS158173</name>
</gene>
<dbReference type="PROSITE" id="PS51819">
    <property type="entry name" value="VOC"/>
    <property type="match status" value="1"/>
</dbReference>
<sequence length="127" mass="13448">MPVNVTKDSIDIGLVTGNIEAMTIFYRDRLGLPEEAVLDMPGGTTMTRLVCGTTIVKLLSHAKTPEAANPPGGIGGGTGIRYFTITVDNLDEVTAACQAAGHKIAVTPREIRPGIKISMIEDPDGNW</sequence>
<dbReference type="SUPFAM" id="SSF54593">
    <property type="entry name" value="Glyoxalase/Bleomycin resistance protein/Dihydroxybiphenyl dioxygenase"/>
    <property type="match status" value="1"/>
</dbReference>
<dbReference type="Gene3D" id="3.10.180.10">
    <property type="entry name" value="2,3-Dihydroxybiphenyl 1,2-Dioxygenase, domain 1"/>
    <property type="match status" value="1"/>
</dbReference>
<accession>A0A382AV46</accession>
<protein>
    <recommendedName>
        <fullName evidence="1">VOC domain-containing protein</fullName>
    </recommendedName>
</protein>
<dbReference type="Pfam" id="PF00903">
    <property type="entry name" value="Glyoxalase"/>
    <property type="match status" value="1"/>
</dbReference>
<proteinExistence type="predicted"/>
<dbReference type="EMBL" id="UINC01026949">
    <property type="protein sequence ID" value="SVB05319.1"/>
    <property type="molecule type" value="Genomic_DNA"/>
</dbReference>
<evidence type="ECO:0000313" key="2">
    <source>
        <dbReference type="EMBL" id="SVB05319.1"/>
    </source>
</evidence>
<reference evidence="2" key="1">
    <citation type="submission" date="2018-05" db="EMBL/GenBank/DDBJ databases">
        <authorList>
            <person name="Lanie J.A."/>
            <person name="Ng W.-L."/>
            <person name="Kazmierczak K.M."/>
            <person name="Andrzejewski T.M."/>
            <person name="Davidsen T.M."/>
            <person name="Wayne K.J."/>
            <person name="Tettelin H."/>
            <person name="Glass J.I."/>
            <person name="Rusch D."/>
            <person name="Podicherti R."/>
            <person name="Tsui H.-C.T."/>
            <person name="Winkler M.E."/>
        </authorList>
    </citation>
    <scope>NUCLEOTIDE SEQUENCE</scope>
</reference>
<feature type="domain" description="VOC" evidence="1">
    <location>
        <begin position="6"/>
        <end position="127"/>
    </location>
</feature>
<feature type="non-terminal residue" evidence="2">
    <location>
        <position position="127"/>
    </location>
</feature>
<organism evidence="2">
    <name type="scientific">marine metagenome</name>
    <dbReference type="NCBI Taxonomy" id="408172"/>
    <lineage>
        <taxon>unclassified sequences</taxon>
        <taxon>metagenomes</taxon>
        <taxon>ecological metagenomes</taxon>
    </lineage>
</organism>
<dbReference type="AlphaFoldDB" id="A0A382AV46"/>